<evidence type="ECO:0000313" key="1">
    <source>
        <dbReference type="EMBL" id="GAI82784.1"/>
    </source>
</evidence>
<gene>
    <name evidence="1" type="ORF">S12H4_24918</name>
</gene>
<feature type="non-terminal residue" evidence="1">
    <location>
        <position position="125"/>
    </location>
</feature>
<accession>X1TRW4</accession>
<comment type="caution">
    <text evidence="1">The sequence shown here is derived from an EMBL/GenBank/DDBJ whole genome shotgun (WGS) entry which is preliminary data.</text>
</comment>
<proteinExistence type="predicted"/>
<dbReference type="Gene3D" id="3.10.560.10">
    <property type="entry name" value="Outer membrane lipoprotein wza domain like"/>
    <property type="match status" value="1"/>
</dbReference>
<sequence length="125" mass="14178">LADGDRVHIFSILSFLRNAVSVSGAVFQPGRYEISDSVQTVKDLILQADSLMGNAFWEKADLVRINEDSTEQLISLNLYEVFTDVPTQNIPLFRMDSLHVYSVQELEEKQWVRITGNVRTPGTYV</sequence>
<organism evidence="1">
    <name type="scientific">marine sediment metagenome</name>
    <dbReference type="NCBI Taxonomy" id="412755"/>
    <lineage>
        <taxon>unclassified sequences</taxon>
        <taxon>metagenomes</taxon>
        <taxon>ecological metagenomes</taxon>
    </lineage>
</organism>
<dbReference type="AlphaFoldDB" id="X1TRW4"/>
<name>X1TRW4_9ZZZZ</name>
<reference evidence="1" key="1">
    <citation type="journal article" date="2014" name="Front. Microbiol.">
        <title>High frequency of phylogenetically diverse reductive dehalogenase-homologous genes in deep subseafloor sedimentary metagenomes.</title>
        <authorList>
            <person name="Kawai M."/>
            <person name="Futagami T."/>
            <person name="Toyoda A."/>
            <person name="Takaki Y."/>
            <person name="Nishi S."/>
            <person name="Hori S."/>
            <person name="Arai W."/>
            <person name="Tsubouchi T."/>
            <person name="Morono Y."/>
            <person name="Uchiyama I."/>
            <person name="Ito T."/>
            <person name="Fujiyama A."/>
            <person name="Inagaki F."/>
            <person name="Takami H."/>
        </authorList>
    </citation>
    <scope>NUCLEOTIDE SEQUENCE</scope>
    <source>
        <strain evidence="1">Expedition CK06-06</strain>
    </source>
</reference>
<feature type="non-terminal residue" evidence="1">
    <location>
        <position position="1"/>
    </location>
</feature>
<protein>
    <submittedName>
        <fullName evidence="1">Uncharacterized protein</fullName>
    </submittedName>
</protein>
<dbReference type="EMBL" id="BARW01013706">
    <property type="protein sequence ID" value="GAI82784.1"/>
    <property type="molecule type" value="Genomic_DNA"/>
</dbReference>